<name>A0A9D5DF25_9CRYT</name>
<dbReference type="Pfam" id="PF07093">
    <property type="entry name" value="SGT1"/>
    <property type="match status" value="1"/>
</dbReference>
<dbReference type="Proteomes" id="UP001067231">
    <property type="component" value="Unassembled WGS sequence"/>
</dbReference>
<proteinExistence type="predicted"/>
<accession>A0A9D5DF25</accession>
<protein>
    <submittedName>
        <fullName evidence="1">Uncharacterized protein</fullName>
    </submittedName>
</protein>
<evidence type="ECO:0000313" key="1">
    <source>
        <dbReference type="EMBL" id="KAJ1605899.1"/>
    </source>
</evidence>
<comment type="caution">
    <text evidence="1">The sequence shown here is derived from an EMBL/GenBank/DDBJ whole genome shotgun (WGS) entry which is preliminary data.</text>
</comment>
<dbReference type="AlphaFoldDB" id="A0A9D5DF25"/>
<dbReference type="EMBL" id="JAPCXC010000087">
    <property type="protein sequence ID" value="KAJ1605899.1"/>
    <property type="molecule type" value="Genomic_DNA"/>
</dbReference>
<dbReference type="OrthoDB" id="27237at2759"/>
<sequence>MEGFANAERNELLDKILELTKDGYEFGEEDGVVELRFVFLNEASGETSPEGGEERIGSLYRRFIELGMFEYNWDTVPFSMEVGKVEGVDCVRCWLNLSPNHLDEWYVLYLCFKMTESQEGLVVQVVSGDEDPVLIGLADVLPRWLKPSNSANRCFLVDGRVYLIPPELLRSGTQDVSLKTAIDIIRLRLSSCYTQESFTSVFMDKFESISKINQQEKFHHFFVILPRGVAGMVLEFHYLLAISLRHLLNNSNESSEVRALMRAADPEKDLSWFLPNDLVRVKICMTRTQYSRFINEALLTVLPRGFSKSSWIHNLPKDLQDQKFHSELSYGCLLTFGIYLTYLINPSNSLNLFIWRYLGMGHFKQRQGPDLEALVKDSLELFKELQSIDHQDFRTLWTYLSRTKRHPDVASVVGDDICDSSDWMNNDEYTKMMIKEIEKIYSENSNSFPKRDLSFADMMEQRSYFDGIELSPAEPHKQGYEYDTDLSDLSLDGDLSEHELDELHEMMRNMDEELKRTLKTSVPTFNDSEEAKRFAQDTFSDSLELEESFGIVGPATVFREMQK</sequence>
<organism evidence="1">
    <name type="scientific">Cryptosporidium canis</name>
    <dbReference type="NCBI Taxonomy" id="195482"/>
    <lineage>
        <taxon>Eukaryota</taxon>
        <taxon>Sar</taxon>
        <taxon>Alveolata</taxon>
        <taxon>Apicomplexa</taxon>
        <taxon>Conoidasida</taxon>
        <taxon>Coccidia</taxon>
        <taxon>Eucoccidiorida</taxon>
        <taxon>Eimeriorina</taxon>
        <taxon>Cryptosporidiidae</taxon>
        <taxon>Cryptosporidium</taxon>
    </lineage>
</organism>
<dbReference type="GO" id="GO:0005634">
    <property type="term" value="C:nucleus"/>
    <property type="evidence" value="ECO:0007669"/>
    <property type="project" value="TreeGrafter"/>
</dbReference>
<dbReference type="InterPro" id="IPR010770">
    <property type="entry name" value="Ecd"/>
</dbReference>
<gene>
    <name evidence="1" type="ORF">OJ253_2925</name>
</gene>
<reference evidence="1" key="1">
    <citation type="submission" date="2022-10" db="EMBL/GenBank/DDBJ databases">
        <title>Adaptive evolution leads to modifications in subtelomeric GC content in a zoonotic Cryptosporidium species.</title>
        <authorList>
            <person name="Li J."/>
            <person name="Feng Y."/>
            <person name="Xiao L."/>
        </authorList>
    </citation>
    <scope>NUCLEOTIDE SEQUENCE</scope>
    <source>
        <strain evidence="1">33844</strain>
    </source>
</reference>
<dbReference type="PANTHER" id="PTHR13060">
    <property type="entry name" value="SGT1 PROTEIN HSGT1 SUPPRESSOR OF GCR2"/>
    <property type="match status" value="1"/>
</dbReference>
<dbReference type="PANTHER" id="PTHR13060:SF0">
    <property type="entry name" value="PROTEIN ECDYSONELESS HOMOLOG"/>
    <property type="match status" value="1"/>
</dbReference>